<proteinExistence type="predicted"/>
<keyword evidence="2" id="KW-1185">Reference proteome</keyword>
<dbReference type="InterPro" id="IPR015068">
    <property type="entry name" value="DUF1877"/>
</dbReference>
<protein>
    <recommendedName>
        <fullName evidence="3">DUF1877 family protein</fullName>
    </recommendedName>
</protein>
<evidence type="ECO:0000313" key="1">
    <source>
        <dbReference type="EMBL" id="GIF61002.1"/>
    </source>
</evidence>
<comment type="caution">
    <text evidence="1">The sequence shown here is derived from an EMBL/GenBank/DDBJ whole genome shotgun (WGS) entry which is preliminary data.</text>
</comment>
<evidence type="ECO:0000313" key="2">
    <source>
        <dbReference type="Proteomes" id="UP000624325"/>
    </source>
</evidence>
<dbReference type="InterPro" id="IPR035944">
    <property type="entry name" value="YfbM-like_sf"/>
</dbReference>
<dbReference type="EMBL" id="BONC01000084">
    <property type="protein sequence ID" value="GIF61002.1"/>
    <property type="molecule type" value="Genomic_DNA"/>
</dbReference>
<dbReference type="SUPFAM" id="SSF111069">
    <property type="entry name" value="Hypothetical protein yfbM"/>
    <property type="match status" value="1"/>
</dbReference>
<organism evidence="1 2">
    <name type="scientific">Asanoa iriomotensis</name>
    <dbReference type="NCBI Taxonomy" id="234613"/>
    <lineage>
        <taxon>Bacteria</taxon>
        <taxon>Bacillati</taxon>
        <taxon>Actinomycetota</taxon>
        <taxon>Actinomycetes</taxon>
        <taxon>Micromonosporales</taxon>
        <taxon>Micromonosporaceae</taxon>
        <taxon>Asanoa</taxon>
    </lineage>
</organism>
<dbReference type="Proteomes" id="UP000624325">
    <property type="component" value="Unassembled WGS sequence"/>
</dbReference>
<evidence type="ECO:0008006" key="3">
    <source>
        <dbReference type="Google" id="ProtNLM"/>
    </source>
</evidence>
<dbReference type="RefSeq" id="WP_203707816.1">
    <property type="nucleotide sequence ID" value="NZ_BAAALU010000036.1"/>
</dbReference>
<sequence>MYGMWLRVTPAELARGRDDLDWLQEHAEAIVEIDDDARWNSTDKTWHALDHLLRRRGFPVSIVLGEECFVDDEEDTDVDWGYGPPRYLTPEQVRAAAEALAALTEADLIEGVDVADLAKAEIYPSVWDDPAELPWAAHALPSAQTLFAEAAKDGDAIICWIE</sequence>
<dbReference type="Gene3D" id="3.40.1760.10">
    <property type="entry name" value="YfbM-like super family"/>
    <property type="match status" value="1"/>
</dbReference>
<accession>A0ABQ4CE07</accession>
<name>A0ABQ4CE07_9ACTN</name>
<gene>
    <name evidence="1" type="ORF">Air01nite_70970</name>
</gene>
<reference evidence="1 2" key="1">
    <citation type="submission" date="2021-01" db="EMBL/GenBank/DDBJ databases">
        <title>Whole genome shotgun sequence of Asanoa iriomotensis NBRC 100142.</title>
        <authorList>
            <person name="Komaki H."/>
            <person name="Tamura T."/>
        </authorList>
    </citation>
    <scope>NUCLEOTIDE SEQUENCE [LARGE SCALE GENOMIC DNA]</scope>
    <source>
        <strain evidence="1 2">NBRC 100142</strain>
    </source>
</reference>
<dbReference type="Pfam" id="PF08974">
    <property type="entry name" value="DUF1877"/>
    <property type="match status" value="1"/>
</dbReference>